<reference evidence="2 3" key="1">
    <citation type="submission" date="2023-08" db="EMBL/GenBank/DDBJ databases">
        <title>A Necator americanus chromosomal reference genome.</title>
        <authorList>
            <person name="Ilik V."/>
            <person name="Petrzelkova K.J."/>
            <person name="Pardy F."/>
            <person name="Fuh T."/>
            <person name="Niatou-Singa F.S."/>
            <person name="Gouil Q."/>
            <person name="Baker L."/>
            <person name="Ritchie M.E."/>
            <person name="Jex A.R."/>
            <person name="Gazzola D."/>
            <person name="Li H."/>
            <person name="Toshio Fujiwara R."/>
            <person name="Zhan B."/>
            <person name="Aroian R.V."/>
            <person name="Pafco B."/>
            <person name="Schwarz E.M."/>
        </authorList>
    </citation>
    <scope>NUCLEOTIDE SEQUENCE [LARGE SCALE GENOMIC DNA]</scope>
    <source>
        <strain evidence="2 3">Aroian</strain>
        <tissue evidence="2">Whole animal</tissue>
    </source>
</reference>
<comment type="caution">
    <text evidence="2">The sequence shown here is derived from an EMBL/GenBank/DDBJ whole genome shotgun (WGS) entry which is preliminary data.</text>
</comment>
<feature type="compositionally biased region" description="Basic residues" evidence="1">
    <location>
        <begin position="11"/>
        <end position="21"/>
    </location>
</feature>
<name>A0ABR1BJJ7_NECAM</name>
<sequence>MVVDTTDRPTGGRRRRHAAHHRPKPCARVCLCVVHNKPRSLRPRILLDLDIPATSTVTLGGSQIDIDQYDSGGGDDDRRERERETLKISACVAISAMLIITRPYQGDSRFREGEA</sequence>
<feature type="region of interest" description="Disordered" evidence="1">
    <location>
        <begin position="63"/>
        <end position="82"/>
    </location>
</feature>
<protein>
    <submittedName>
        <fullName evidence="2">Uncharacterized protein</fullName>
    </submittedName>
</protein>
<evidence type="ECO:0000313" key="2">
    <source>
        <dbReference type="EMBL" id="KAK6726647.1"/>
    </source>
</evidence>
<evidence type="ECO:0000313" key="3">
    <source>
        <dbReference type="Proteomes" id="UP001303046"/>
    </source>
</evidence>
<gene>
    <name evidence="2" type="primary">Necator_chrI.g898</name>
    <name evidence="2" type="ORF">RB195_004774</name>
</gene>
<keyword evidence="3" id="KW-1185">Reference proteome</keyword>
<accession>A0ABR1BJJ7</accession>
<proteinExistence type="predicted"/>
<evidence type="ECO:0000256" key="1">
    <source>
        <dbReference type="SAM" id="MobiDB-lite"/>
    </source>
</evidence>
<dbReference type="Proteomes" id="UP001303046">
    <property type="component" value="Unassembled WGS sequence"/>
</dbReference>
<feature type="region of interest" description="Disordered" evidence="1">
    <location>
        <begin position="1"/>
        <end position="21"/>
    </location>
</feature>
<dbReference type="EMBL" id="JAVFWL010000001">
    <property type="protein sequence ID" value="KAK6726647.1"/>
    <property type="molecule type" value="Genomic_DNA"/>
</dbReference>
<organism evidence="2 3">
    <name type="scientific">Necator americanus</name>
    <name type="common">Human hookworm</name>
    <dbReference type="NCBI Taxonomy" id="51031"/>
    <lineage>
        <taxon>Eukaryota</taxon>
        <taxon>Metazoa</taxon>
        <taxon>Ecdysozoa</taxon>
        <taxon>Nematoda</taxon>
        <taxon>Chromadorea</taxon>
        <taxon>Rhabditida</taxon>
        <taxon>Rhabditina</taxon>
        <taxon>Rhabditomorpha</taxon>
        <taxon>Strongyloidea</taxon>
        <taxon>Ancylostomatidae</taxon>
        <taxon>Bunostominae</taxon>
        <taxon>Necator</taxon>
    </lineage>
</organism>